<dbReference type="GO" id="GO:0019867">
    <property type="term" value="C:outer membrane"/>
    <property type="evidence" value="ECO:0007669"/>
    <property type="project" value="InterPro"/>
</dbReference>
<reference evidence="4" key="1">
    <citation type="journal article" date="2020" name="mSystems">
        <title>Genome- and Community-Level Interaction Insights into Carbon Utilization and Element Cycling Functions of Hydrothermarchaeota in Hydrothermal Sediment.</title>
        <authorList>
            <person name="Zhou Z."/>
            <person name="Liu Y."/>
            <person name="Xu W."/>
            <person name="Pan J."/>
            <person name="Luo Z.H."/>
            <person name="Li M."/>
        </authorList>
    </citation>
    <scope>NUCLEOTIDE SEQUENCE [LARGE SCALE GENOMIC DNA]</scope>
    <source>
        <strain evidence="4">SpSt-479</strain>
    </source>
</reference>
<gene>
    <name evidence="4" type="ORF">ENS31_11910</name>
</gene>
<dbReference type="EMBL" id="DSUJ01000010">
    <property type="protein sequence ID" value="HFI92212.1"/>
    <property type="molecule type" value="Genomic_DNA"/>
</dbReference>
<protein>
    <recommendedName>
        <fullName evidence="3">Bacterial surface antigen (D15) domain-containing protein</fullName>
    </recommendedName>
</protein>
<proteinExistence type="predicted"/>
<comment type="caution">
    <text evidence="4">The sequence shown here is derived from an EMBL/GenBank/DDBJ whole genome shotgun (WGS) entry which is preliminary data.</text>
</comment>
<evidence type="ECO:0000256" key="2">
    <source>
        <dbReference type="ARBA" id="ARBA00023136"/>
    </source>
</evidence>
<evidence type="ECO:0000259" key="3">
    <source>
        <dbReference type="Pfam" id="PF01103"/>
    </source>
</evidence>
<accession>A0A7V2ZLL1</accession>
<evidence type="ECO:0000313" key="4">
    <source>
        <dbReference type="EMBL" id="HFI92212.1"/>
    </source>
</evidence>
<name>A0A7V2ZLL1_9BACT</name>
<dbReference type="Pfam" id="PF01103">
    <property type="entry name" value="Omp85"/>
    <property type="match status" value="1"/>
</dbReference>
<evidence type="ECO:0000256" key="1">
    <source>
        <dbReference type="ARBA" id="ARBA00004370"/>
    </source>
</evidence>
<dbReference type="InterPro" id="IPR000184">
    <property type="entry name" value="Bac_surfAg_D15"/>
</dbReference>
<keyword evidence="2" id="KW-0472">Membrane</keyword>
<comment type="subcellular location">
    <subcellularLocation>
        <location evidence="1">Membrane</location>
    </subcellularLocation>
</comment>
<dbReference type="Gene3D" id="2.40.160.50">
    <property type="entry name" value="membrane protein fhac: a member of the omp85/tpsb transporter family"/>
    <property type="match status" value="1"/>
</dbReference>
<dbReference type="AlphaFoldDB" id="A0A7V2ZLL1"/>
<organism evidence="4">
    <name type="scientific">Ignavibacterium album</name>
    <dbReference type="NCBI Taxonomy" id="591197"/>
    <lineage>
        <taxon>Bacteria</taxon>
        <taxon>Pseudomonadati</taxon>
        <taxon>Ignavibacteriota</taxon>
        <taxon>Ignavibacteria</taxon>
        <taxon>Ignavibacteriales</taxon>
        <taxon>Ignavibacteriaceae</taxon>
        <taxon>Ignavibacterium</taxon>
    </lineage>
</organism>
<feature type="domain" description="Bacterial surface antigen (D15)" evidence="3">
    <location>
        <begin position="72"/>
        <end position="312"/>
    </location>
</feature>
<sequence>MYFIKFIYLFFFIIVNLTFAQQDSTREKFEALPILSYDSDVGFGYGAKIFFFDQLNTEESFDLILFRSTKGEQWYKFVFSIPDFEARQGTKYPIALDLVVEYDKFSKYKYYYFGYPLSGFPNTNKKIEYEDLCVYEKGNIGLFISKAFLKDFTTTLALQLRSFSLYNFTYDPDFQEIPYYKSVKAASANFISALINIKWDTRNSFINPKSGIVAKLEIEYSPNLDFSDNSFFRNLFSFSYYKEIFSKDLIFAFRGTSESVTSKESSYFSFIHIGGNNTVRGISMDKYCFESALLFNSELRFPIWWRFGGIIGFDLATGRNESFGYLNSDAGWLFGAVAGLRFFMDNFIVRADFGISENSTGLYLNFGHMF</sequence>